<accession>A0ABW5Q1G0</accession>
<dbReference type="Pfam" id="PF22725">
    <property type="entry name" value="GFO_IDH_MocA_C3"/>
    <property type="match status" value="1"/>
</dbReference>
<feature type="domain" description="GFO/IDH/MocA-like oxidoreductase" evidence="4">
    <location>
        <begin position="135"/>
        <end position="248"/>
    </location>
</feature>
<name>A0ABW5Q1G0_9BACI</name>
<evidence type="ECO:0000256" key="2">
    <source>
        <dbReference type="ARBA" id="ARBA00023002"/>
    </source>
</evidence>
<dbReference type="PANTHER" id="PTHR22604:SF105">
    <property type="entry name" value="TRANS-1,2-DIHYDROBENZENE-1,2-DIOL DEHYDROGENASE"/>
    <property type="match status" value="1"/>
</dbReference>
<dbReference type="Proteomes" id="UP001597451">
    <property type="component" value="Unassembled WGS sequence"/>
</dbReference>
<dbReference type="InterPro" id="IPR050984">
    <property type="entry name" value="Gfo/Idh/MocA_domain"/>
</dbReference>
<dbReference type="InterPro" id="IPR036291">
    <property type="entry name" value="NAD(P)-bd_dom_sf"/>
</dbReference>
<evidence type="ECO:0000313" key="5">
    <source>
        <dbReference type="EMBL" id="MFD2629221.1"/>
    </source>
</evidence>
<feature type="domain" description="Gfo/Idh/MocA-like oxidoreductase N-terminal" evidence="3">
    <location>
        <begin position="10"/>
        <end position="125"/>
    </location>
</feature>
<gene>
    <name evidence="5" type="ORF">ACFSUN_10575</name>
</gene>
<keyword evidence="2" id="KW-0560">Oxidoreductase</keyword>
<keyword evidence="6" id="KW-1185">Reference proteome</keyword>
<evidence type="ECO:0000256" key="1">
    <source>
        <dbReference type="ARBA" id="ARBA00010928"/>
    </source>
</evidence>
<dbReference type="SUPFAM" id="SSF51735">
    <property type="entry name" value="NAD(P)-binding Rossmann-fold domains"/>
    <property type="match status" value="1"/>
</dbReference>
<comment type="similarity">
    <text evidence="1">Belongs to the Gfo/Idh/MocA family.</text>
</comment>
<organism evidence="5 6">
    <name type="scientific">Oceanobacillus kapialis</name>
    <dbReference type="NCBI Taxonomy" id="481353"/>
    <lineage>
        <taxon>Bacteria</taxon>
        <taxon>Bacillati</taxon>
        <taxon>Bacillota</taxon>
        <taxon>Bacilli</taxon>
        <taxon>Bacillales</taxon>
        <taxon>Bacillaceae</taxon>
        <taxon>Oceanobacillus</taxon>
    </lineage>
</organism>
<evidence type="ECO:0000259" key="4">
    <source>
        <dbReference type="Pfam" id="PF22725"/>
    </source>
</evidence>
<reference evidence="6" key="1">
    <citation type="journal article" date="2019" name="Int. J. Syst. Evol. Microbiol.">
        <title>The Global Catalogue of Microorganisms (GCM) 10K type strain sequencing project: providing services to taxonomists for standard genome sequencing and annotation.</title>
        <authorList>
            <consortium name="The Broad Institute Genomics Platform"/>
            <consortium name="The Broad Institute Genome Sequencing Center for Infectious Disease"/>
            <person name="Wu L."/>
            <person name="Ma J."/>
        </authorList>
    </citation>
    <scope>NUCLEOTIDE SEQUENCE [LARGE SCALE GENOMIC DNA]</scope>
    <source>
        <strain evidence="6">TISTR 1858</strain>
    </source>
</reference>
<sequence>MLRQKKQDIVRIGIIGSGRIAKRFVPEVKLVSGTNLEGVYNPNIDSAKKFAKQYELKFFSNELATFFDKIDAVYIASPHNTHYDYIKFALSSNKHILCEKPLTLNSEQANEVFGIAKEKRLVLMEAIKTAYSPGFQKLISVAKSGKIGEIRDVEANFTKLITGNVRELDPTENGGSVTELASYPLLAIIKLLGENYIDMQFDSFFDENGLDIYSKIYLKYDHAISTAKVGLGVKSEGQLVISGTKGYIYCDAPWWKTKYFEVRYEDSTKNEKFYSRFDGEGLKYELSEFISLINGNKKKGYKLTPEESITISEIIEHYIKGKSNRLDSTKGSLYL</sequence>
<proteinExistence type="inferred from homology"/>
<dbReference type="PANTHER" id="PTHR22604">
    <property type="entry name" value="OXIDOREDUCTASES"/>
    <property type="match status" value="1"/>
</dbReference>
<dbReference type="Pfam" id="PF01408">
    <property type="entry name" value="GFO_IDH_MocA"/>
    <property type="match status" value="1"/>
</dbReference>
<dbReference type="InterPro" id="IPR055170">
    <property type="entry name" value="GFO_IDH_MocA-like_dom"/>
</dbReference>
<comment type="caution">
    <text evidence="5">The sequence shown here is derived from an EMBL/GenBank/DDBJ whole genome shotgun (WGS) entry which is preliminary data.</text>
</comment>
<dbReference type="RefSeq" id="WP_379562181.1">
    <property type="nucleotide sequence ID" value="NZ_JBHUMX010000035.1"/>
</dbReference>
<dbReference type="EMBL" id="JBHUMX010000035">
    <property type="protein sequence ID" value="MFD2629221.1"/>
    <property type="molecule type" value="Genomic_DNA"/>
</dbReference>
<evidence type="ECO:0000259" key="3">
    <source>
        <dbReference type="Pfam" id="PF01408"/>
    </source>
</evidence>
<dbReference type="Gene3D" id="3.40.50.720">
    <property type="entry name" value="NAD(P)-binding Rossmann-like Domain"/>
    <property type="match status" value="1"/>
</dbReference>
<evidence type="ECO:0000313" key="6">
    <source>
        <dbReference type="Proteomes" id="UP001597451"/>
    </source>
</evidence>
<dbReference type="SUPFAM" id="SSF55347">
    <property type="entry name" value="Glyceraldehyde-3-phosphate dehydrogenase-like, C-terminal domain"/>
    <property type="match status" value="1"/>
</dbReference>
<protein>
    <submittedName>
        <fullName evidence="5">Gfo/Idh/MocA family protein</fullName>
    </submittedName>
</protein>
<dbReference type="Gene3D" id="3.30.360.10">
    <property type="entry name" value="Dihydrodipicolinate Reductase, domain 2"/>
    <property type="match status" value="1"/>
</dbReference>
<dbReference type="InterPro" id="IPR000683">
    <property type="entry name" value="Gfo/Idh/MocA-like_OxRdtase_N"/>
</dbReference>